<dbReference type="AlphaFoldDB" id="A0A244CVM0"/>
<evidence type="ECO:0000256" key="5">
    <source>
        <dbReference type="ARBA" id="ARBA00022833"/>
    </source>
</evidence>
<dbReference type="Proteomes" id="UP000194841">
    <property type="component" value="Unassembled WGS sequence"/>
</dbReference>
<feature type="region of interest" description="Disordered" evidence="7">
    <location>
        <begin position="26"/>
        <end position="49"/>
    </location>
</feature>
<organism evidence="9 10">
    <name type="scientific">Pseudoalteromonas ulvae</name>
    <dbReference type="NCBI Taxonomy" id="107327"/>
    <lineage>
        <taxon>Bacteria</taxon>
        <taxon>Pseudomonadati</taxon>
        <taxon>Pseudomonadota</taxon>
        <taxon>Gammaproteobacteria</taxon>
        <taxon>Alteromonadales</taxon>
        <taxon>Pseudoalteromonadaceae</taxon>
        <taxon>Pseudoalteromonas</taxon>
    </lineage>
</organism>
<sequence length="428" mass="48225">MKYFLYLLCLYVLSCSNNSENSQHVLNHTPFTHHSDPTQNESQSVHKPTHDVRQQIKTLAVGQTLDSLLLPYNLSIKQLWSIAQQLNPIFPAEKLKAGQRFTFYVDDTQLSRIEFSPMFAKEIHIVLNGENWQVSAHDTEINSEYVFASGRIQGSFFQSARAENVPVSVINQFLLLYSHQIDFQRDLRFGDEFSLIYHQQSLQSAPQQVNVGQLEFASLSANGREHKLYAYSNQQGVRNFYTYEGFQVGSFLLKTPLDGARLSSGFGLRKHPVLGYTRLHKGLDFGAPIGTPILAAGKGVIEKIGREGGFGLVVKIKHANGYQTLYAHLNGFASGIKKGSRVKQGQVIGYLGNTGLSQAKHLHYEIHKNGRAIDPLTFKGNSHSRLTAYELKKFTIKKQNVEQLAATGEKQKRMPYQSDLHQERLIAE</sequence>
<gene>
    <name evidence="9" type="ORF">B1199_05195</name>
</gene>
<feature type="compositionally biased region" description="Polar residues" evidence="7">
    <location>
        <begin position="26"/>
        <end position="46"/>
    </location>
</feature>
<protein>
    <recommendedName>
        <fullName evidence="8">M23ase beta-sheet core domain-containing protein</fullName>
    </recommendedName>
</protein>
<evidence type="ECO:0000256" key="1">
    <source>
        <dbReference type="ARBA" id="ARBA00001947"/>
    </source>
</evidence>
<dbReference type="GO" id="GO:0004222">
    <property type="term" value="F:metalloendopeptidase activity"/>
    <property type="evidence" value="ECO:0007669"/>
    <property type="project" value="TreeGrafter"/>
</dbReference>
<dbReference type="OrthoDB" id="9805070at2"/>
<dbReference type="PANTHER" id="PTHR21666:SF288">
    <property type="entry name" value="CELL DIVISION PROTEIN YTFB"/>
    <property type="match status" value="1"/>
</dbReference>
<dbReference type="InterPro" id="IPR050570">
    <property type="entry name" value="Cell_wall_metabolism_enzyme"/>
</dbReference>
<keyword evidence="3" id="KW-0479">Metal-binding</keyword>
<dbReference type="GO" id="GO:0006508">
    <property type="term" value="P:proteolysis"/>
    <property type="evidence" value="ECO:0007669"/>
    <property type="project" value="UniProtKB-KW"/>
</dbReference>
<reference evidence="9 10" key="1">
    <citation type="submission" date="2017-02" db="EMBL/GenBank/DDBJ databases">
        <title>Pseudoalteromonas ulvae TC14 Genome.</title>
        <authorList>
            <person name="Molmeret M."/>
        </authorList>
    </citation>
    <scope>NUCLEOTIDE SEQUENCE [LARGE SCALE GENOMIC DNA]</scope>
    <source>
        <strain evidence="9">TC14</strain>
    </source>
</reference>
<comment type="caution">
    <text evidence="9">The sequence shown here is derived from an EMBL/GenBank/DDBJ whole genome shotgun (WGS) entry which is preliminary data.</text>
</comment>
<proteinExistence type="predicted"/>
<keyword evidence="6" id="KW-0482">Metalloprotease</keyword>
<dbReference type="SUPFAM" id="SSF51261">
    <property type="entry name" value="Duplicated hybrid motif"/>
    <property type="match status" value="1"/>
</dbReference>
<dbReference type="Gene3D" id="3.10.450.350">
    <property type="match status" value="1"/>
</dbReference>
<dbReference type="PANTHER" id="PTHR21666">
    <property type="entry name" value="PEPTIDASE-RELATED"/>
    <property type="match status" value="1"/>
</dbReference>
<evidence type="ECO:0000313" key="10">
    <source>
        <dbReference type="Proteomes" id="UP000194841"/>
    </source>
</evidence>
<evidence type="ECO:0000259" key="8">
    <source>
        <dbReference type="Pfam" id="PF01551"/>
    </source>
</evidence>
<dbReference type="GO" id="GO:0046872">
    <property type="term" value="F:metal ion binding"/>
    <property type="evidence" value="ECO:0007669"/>
    <property type="project" value="UniProtKB-KW"/>
</dbReference>
<evidence type="ECO:0000256" key="4">
    <source>
        <dbReference type="ARBA" id="ARBA00022801"/>
    </source>
</evidence>
<comment type="cofactor">
    <cofactor evidence="1">
        <name>Zn(2+)</name>
        <dbReference type="ChEBI" id="CHEBI:29105"/>
    </cofactor>
</comment>
<dbReference type="EMBL" id="MWPV01000001">
    <property type="protein sequence ID" value="OUL59631.1"/>
    <property type="molecule type" value="Genomic_DNA"/>
</dbReference>
<name>A0A244CVM0_PSEDV</name>
<evidence type="ECO:0000256" key="7">
    <source>
        <dbReference type="SAM" id="MobiDB-lite"/>
    </source>
</evidence>
<dbReference type="InterPro" id="IPR011055">
    <property type="entry name" value="Dup_hybrid_motif"/>
</dbReference>
<dbReference type="Pfam" id="PF01551">
    <property type="entry name" value="Peptidase_M23"/>
    <property type="match status" value="1"/>
</dbReference>
<keyword evidence="4" id="KW-0378">Hydrolase</keyword>
<keyword evidence="5" id="KW-0862">Zinc</keyword>
<dbReference type="Gene3D" id="2.70.70.10">
    <property type="entry name" value="Glucose Permease (Domain IIA)"/>
    <property type="match status" value="1"/>
</dbReference>
<dbReference type="CDD" id="cd12797">
    <property type="entry name" value="M23_peptidase"/>
    <property type="match status" value="1"/>
</dbReference>
<keyword evidence="2" id="KW-0645">Protease</keyword>
<dbReference type="InterPro" id="IPR016047">
    <property type="entry name" value="M23ase_b-sheet_dom"/>
</dbReference>
<evidence type="ECO:0000313" key="9">
    <source>
        <dbReference type="EMBL" id="OUL59631.1"/>
    </source>
</evidence>
<evidence type="ECO:0000256" key="6">
    <source>
        <dbReference type="ARBA" id="ARBA00023049"/>
    </source>
</evidence>
<evidence type="ECO:0000256" key="3">
    <source>
        <dbReference type="ARBA" id="ARBA00022723"/>
    </source>
</evidence>
<keyword evidence="10" id="KW-1185">Reference proteome</keyword>
<evidence type="ECO:0000256" key="2">
    <source>
        <dbReference type="ARBA" id="ARBA00022670"/>
    </source>
</evidence>
<dbReference type="RefSeq" id="WP_086743023.1">
    <property type="nucleotide sequence ID" value="NZ_MWPV01000001.1"/>
</dbReference>
<feature type="domain" description="M23ase beta-sheet core" evidence="8">
    <location>
        <begin position="279"/>
        <end position="375"/>
    </location>
</feature>
<accession>A0A244CVM0</accession>
<feature type="region of interest" description="Disordered" evidence="7">
    <location>
        <begin position="407"/>
        <end position="428"/>
    </location>
</feature>